<accession>A0ABV3PJQ1</accession>
<feature type="domain" description="Methyltransferase FkbM" evidence="1">
    <location>
        <begin position="37"/>
        <end position="214"/>
    </location>
</feature>
<dbReference type="PANTHER" id="PTHR34203">
    <property type="entry name" value="METHYLTRANSFERASE, FKBM FAMILY PROTEIN"/>
    <property type="match status" value="1"/>
</dbReference>
<protein>
    <submittedName>
        <fullName evidence="2">FkbM family methyltransferase</fullName>
    </submittedName>
</protein>
<name>A0ABV3PJQ1_9HYPH</name>
<organism evidence="2 3">
    <name type="scientific">Labrys neptuniae</name>
    <dbReference type="NCBI Taxonomy" id="376174"/>
    <lineage>
        <taxon>Bacteria</taxon>
        <taxon>Pseudomonadati</taxon>
        <taxon>Pseudomonadota</taxon>
        <taxon>Alphaproteobacteria</taxon>
        <taxon>Hyphomicrobiales</taxon>
        <taxon>Xanthobacteraceae</taxon>
        <taxon>Labrys</taxon>
    </lineage>
</organism>
<dbReference type="Pfam" id="PF05050">
    <property type="entry name" value="Methyltransf_21"/>
    <property type="match status" value="1"/>
</dbReference>
<dbReference type="Gene3D" id="3.40.50.150">
    <property type="entry name" value="Vaccinia Virus protein VP39"/>
    <property type="match status" value="1"/>
</dbReference>
<evidence type="ECO:0000259" key="1">
    <source>
        <dbReference type="Pfam" id="PF05050"/>
    </source>
</evidence>
<dbReference type="NCBIfam" id="TIGR01444">
    <property type="entry name" value="fkbM_fam"/>
    <property type="match status" value="1"/>
</dbReference>
<proteinExistence type="predicted"/>
<dbReference type="PANTHER" id="PTHR34203:SF15">
    <property type="entry name" value="SLL1173 PROTEIN"/>
    <property type="match status" value="1"/>
</dbReference>
<comment type="caution">
    <text evidence="2">The sequence shown here is derived from an EMBL/GenBank/DDBJ whole genome shotgun (WGS) entry which is preliminary data.</text>
</comment>
<dbReference type="RefSeq" id="WP_367623776.1">
    <property type="nucleotide sequence ID" value="NZ_JBFNQD010000002.1"/>
</dbReference>
<dbReference type="EMBL" id="JBFNQD010000002">
    <property type="protein sequence ID" value="MEW9305866.1"/>
    <property type="molecule type" value="Genomic_DNA"/>
</dbReference>
<keyword evidence="2" id="KW-0808">Transferase</keyword>
<reference evidence="2 3" key="1">
    <citation type="submission" date="2024-07" db="EMBL/GenBank/DDBJ databases">
        <title>Description of Labrys sedimenti sp. nov., isolated from a diclofenac-degrading enrichment culture.</title>
        <authorList>
            <person name="Tancsics A."/>
            <person name="Csepanyi A."/>
        </authorList>
    </citation>
    <scope>NUCLEOTIDE SEQUENCE [LARGE SCALE GENOMIC DNA]</scope>
    <source>
        <strain evidence="2 3">LMG 23578</strain>
    </source>
</reference>
<gene>
    <name evidence="2" type="ORF">ABXS05_09990</name>
</gene>
<dbReference type="InterPro" id="IPR006342">
    <property type="entry name" value="FkbM_mtfrase"/>
</dbReference>
<dbReference type="InterPro" id="IPR029063">
    <property type="entry name" value="SAM-dependent_MTases_sf"/>
</dbReference>
<dbReference type="GO" id="GO:0032259">
    <property type="term" value="P:methylation"/>
    <property type="evidence" value="ECO:0007669"/>
    <property type="project" value="UniProtKB-KW"/>
</dbReference>
<keyword evidence="3" id="KW-1185">Reference proteome</keyword>
<dbReference type="Proteomes" id="UP001555786">
    <property type="component" value="Unassembled WGS sequence"/>
</dbReference>
<evidence type="ECO:0000313" key="2">
    <source>
        <dbReference type="EMBL" id="MEW9305866.1"/>
    </source>
</evidence>
<dbReference type="InterPro" id="IPR052514">
    <property type="entry name" value="SAM-dependent_MTase"/>
</dbReference>
<dbReference type="SUPFAM" id="SSF53335">
    <property type="entry name" value="S-adenosyl-L-methionine-dependent methyltransferases"/>
    <property type="match status" value="1"/>
</dbReference>
<sequence length="248" mass="28765">MDPQNFHHHQCSLWRFEIFDTLSKHVAQKGKKVKFIHVGANVGNSSDDPVFGYVVNHGWQGALVEPVPYLFEKLKKNYEPYSDLSFFQLCCSTQQGTLPFYMLEEASASDSPLGPFLSSFEKEVILKHSGFFTDLASHIREIQVETVRVDTIIERANLQGFNALVVDTEGHDDKVVAGLNLDAHAPELIMVEYHHLQLEMLRHMHERLLDYGYRPIWMYYEIIYVRHTDLNYPLVKKITTLSETMYRL</sequence>
<dbReference type="GO" id="GO:0008168">
    <property type="term" value="F:methyltransferase activity"/>
    <property type="evidence" value="ECO:0007669"/>
    <property type="project" value="UniProtKB-KW"/>
</dbReference>
<keyword evidence="2" id="KW-0489">Methyltransferase</keyword>
<evidence type="ECO:0000313" key="3">
    <source>
        <dbReference type="Proteomes" id="UP001555786"/>
    </source>
</evidence>